<keyword evidence="1" id="KW-0812">Transmembrane</keyword>
<dbReference type="OrthoDB" id="5573658at2"/>
<protein>
    <submittedName>
        <fullName evidence="2">Uncharacterized protein</fullName>
    </submittedName>
</protein>
<comment type="caution">
    <text evidence="2">The sequence shown here is derived from an EMBL/GenBank/DDBJ whole genome shotgun (WGS) entry which is preliminary data.</text>
</comment>
<reference evidence="3" key="1">
    <citation type="submission" date="2015-03" db="EMBL/GenBank/DDBJ databases">
        <title>Draft genome sequence of a novel methanotroph (Sn10-6) isolated from flooded ricefield rhizosphere in India.</title>
        <authorList>
            <person name="Pandit P.S."/>
            <person name="Pore S.D."/>
            <person name="Arora P."/>
            <person name="Kapse N.G."/>
            <person name="Dhakephalkar P.K."/>
            <person name="Rahalkar M.C."/>
        </authorList>
    </citation>
    <scope>NUCLEOTIDE SEQUENCE [LARGE SCALE GENOMIC DNA]</scope>
    <source>
        <strain evidence="3">Sn10-6</strain>
    </source>
</reference>
<evidence type="ECO:0000313" key="3">
    <source>
        <dbReference type="Proteomes" id="UP000033684"/>
    </source>
</evidence>
<name>A0A0F3IJZ3_9GAMM</name>
<evidence type="ECO:0000256" key="1">
    <source>
        <dbReference type="SAM" id="Phobius"/>
    </source>
</evidence>
<proteinExistence type="predicted"/>
<keyword evidence="1" id="KW-1133">Transmembrane helix</keyword>
<dbReference type="RefSeq" id="WP_045778765.1">
    <property type="nucleotide sequence ID" value="NZ_LAJX01000069.1"/>
</dbReference>
<dbReference type="AlphaFoldDB" id="A0A0F3IJZ3"/>
<feature type="transmembrane region" description="Helical" evidence="1">
    <location>
        <begin position="12"/>
        <end position="40"/>
    </location>
</feature>
<organism evidence="2 3">
    <name type="scientific">Methylocucumis oryzae</name>
    <dbReference type="NCBI Taxonomy" id="1632867"/>
    <lineage>
        <taxon>Bacteria</taxon>
        <taxon>Pseudomonadati</taxon>
        <taxon>Pseudomonadota</taxon>
        <taxon>Gammaproteobacteria</taxon>
        <taxon>Methylococcales</taxon>
        <taxon>Methylococcaceae</taxon>
        <taxon>Methylocucumis</taxon>
    </lineage>
</organism>
<reference evidence="2 3" key="2">
    <citation type="journal article" date="2016" name="Microb. Ecol.">
        <title>Genome Characteristics of a Novel Type I Methanotroph (Sn10-6) Isolated from a Flooded Indian Rice Field.</title>
        <authorList>
            <person name="Rahalkar M.C."/>
            <person name="Pandit P.S."/>
            <person name="Dhakephalkar P.K."/>
            <person name="Pore S."/>
            <person name="Arora P."/>
            <person name="Kapse N."/>
        </authorList>
    </citation>
    <scope>NUCLEOTIDE SEQUENCE [LARGE SCALE GENOMIC DNA]</scope>
    <source>
        <strain evidence="2 3">Sn10-6</strain>
    </source>
</reference>
<keyword evidence="3" id="KW-1185">Reference proteome</keyword>
<gene>
    <name evidence="2" type="ORF">VZ94_07535</name>
</gene>
<evidence type="ECO:0000313" key="2">
    <source>
        <dbReference type="EMBL" id="KJV06997.1"/>
    </source>
</evidence>
<accession>A0A0F3IJZ3</accession>
<feature type="transmembrane region" description="Helical" evidence="1">
    <location>
        <begin position="131"/>
        <end position="148"/>
    </location>
</feature>
<sequence length="149" mass="17506">MNSTIYKRIAKALAAIGMLIVIVIPGEVLHLVLEVLHLIWEYFVELLHLLFEGVEMTLDTVIELLFETDLRSTQIIVFYIIVSIIGYMLYRLCKKIPAWFLRMKAKLLAWYYKKLSDICTYWRNLSMLEKTKLIVMTIGVCYAMIFFSL</sequence>
<keyword evidence="1" id="KW-0472">Membrane</keyword>
<dbReference type="Proteomes" id="UP000033684">
    <property type="component" value="Unassembled WGS sequence"/>
</dbReference>
<dbReference type="EMBL" id="LAJX01000069">
    <property type="protein sequence ID" value="KJV06997.1"/>
    <property type="molecule type" value="Genomic_DNA"/>
</dbReference>
<feature type="transmembrane region" description="Helical" evidence="1">
    <location>
        <begin position="75"/>
        <end position="93"/>
    </location>
</feature>